<evidence type="ECO:0000256" key="5">
    <source>
        <dbReference type="ARBA" id="ARBA00022496"/>
    </source>
</evidence>
<dbReference type="EMBL" id="JAKZEU010000004">
    <property type="protein sequence ID" value="MCQ0971127.1"/>
    <property type="molecule type" value="Genomic_DNA"/>
</dbReference>
<reference evidence="19 20" key="1">
    <citation type="submission" date="2022-03" db="EMBL/GenBank/DDBJ databases">
        <authorList>
            <person name="He Y."/>
        </authorList>
    </citation>
    <scope>NUCLEOTIDE SEQUENCE [LARGE SCALE GENOMIC DNA]</scope>
    <source>
        <strain evidence="19 20">TK19116</strain>
    </source>
</reference>
<keyword evidence="10 15" id="KW-0798">TonB box</keyword>
<evidence type="ECO:0000256" key="6">
    <source>
        <dbReference type="ARBA" id="ARBA00022692"/>
    </source>
</evidence>
<feature type="signal peptide" evidence="16">
    <location>
        <begin position="1"/>
        <end position="24"/>
    </location>
</feature>
<gene>
    <name evidence="19" type="ORF">MLD63_11905</name>
</gene>
<evidence type="ECO:0000256" key="9">
    <source>
        <dbReference type="ARBA" id="ARBA00023065"/>
    </source>
</evidence>
<evidence type="ECO:0000256" key="3">
    <source>
        <dbReference type="ARBA" id="ARBA00022448"/>
    </source>
</evidence>
<dbReference type="PROSITE" id="PS52016">
    <property type="entry name" value="TONB_DEPENDENT_REC_3"/>
    <property type="match status" value="1"/>
</dbReference>
<dbReference type="InterPro" id="IPR037066">
    <property type="entry name" value="Plug_dom_sf"/>
</dbReference>
<sequence length="694" mass="75536">MRYNFRITLLAGASAIAVATATTAQEPQAPIVLDPITLTATTDTSVQPEGFVSDYSQAATKSDTPIAEMQQSVSVVTTEQIEAQGSENLGQALGYTAGVLAEPFGIDPRFDTPYIRGFKADNAQYVNGLRQGRFFGAIAQELYGLQQIEVLRGPSSALYGAGSPLGVINMVQKRAQDYDFAEAGVGYDSNGSGQVFFDVNRAGTDTLSYRLTGIGRDESTQIDDLTNKGGYLAGALRWRPDAATTVDFMANYTKDAPSSPTGVPFALTQIEDGEYLRELYTGQKDWDDSDREAGSVSIELNHELANGWTLSQGFRYETLDWQYRSTYAIGVTGADTFSRGSSRQSEDSDTISLDTRLSGEVTTGQAVHRLLFGADIRSYDAFESSQFGTATDLNFRDPNYDAGGRTFFGEPNAGDSTLRQVGVYAQDEIEYGNWRGSLGLRYDWVEQYGERYGSVSEYKDNKVTGRVGLGYVMDNGVNPYLSYATSFDPQAGQNIEGDALLPTEGEQLEIGVKYEPTAFDGLITAAIYDLRQTNVNRTVLEGGVSGFRQIGEVRSRGFELEATAELAEGWRLRGGYAYNKTEQVAPAGDPLDGNELQDAPNHLASLWLDREFDNGLRVGGGVRYIGERFIDAANSAELDSVALVDLAAGYQRGNVKMSLNVNNLTDEVYVSACGFSYCSYGEGRNVSAKVAYQW</sequence>
<organism evidence="19 20">
    <name type="scientific">Paracoccus albicereus</name>
    <dbReference type="NCBI Taxonomy" id="2922394"/>
    <lineage>
        <taxon>Bacteria</taxon>
        <taxon>Pseudomonadati</taxon>
        <taxon>Pseudomonadota</taxon>
        <taxon>Alphaproteobacteria</taxon>
        <taxon>Rhodobacterales</taxon>
        <taxon>Paracoccaceae</taxon>
        <taxon>Paracoccus</taxon>
    </lineage>
</organism>
<dbReference type="InterPro" id="IPR036942">
    <property type="entry name" value="Beta-barrel_TonB_sf"/>
</dbReference>
<evidence type="ECO:0000256" key="15">
    <source>
        <dbReference type="RuleBase" id="RU003357"/>
    </source>
</evidence>
<keyword evidence="20" id="KW-1185">Reference proteome</keyword>
<dbReference type="Gene3D" id="2.170.130.10">
    <property type="entry name" value="TonB-dependent receptor, plug domain"/>
    <property type="match status" value="1"/>
</dbReference>
<evidence type="ECO:0000256" key="8">
    <source>
        <dbReference type="ARBA" id="ARBA00023004"/>
    </source>
</evidence>
<keyword evidence="7 16" id="KW-0732">Signal</keyword>
<dbReference type="Proteomes" id="UP001203945">
    <property type="component" value="Unassembled WGS sequence"/>
</dbReference>
<name>A0ABT1MS52_9RHOB</name>
<keyword evidence="6 14" id="KW-0812">Transmembrane</keyword>
<evidence type="ECO:0000256" key="7">
    <source>
        <dbReference type="ARBA" id="ARBA00022729"/>
    </source>
</evidence>
<comment type="similarity">
    <text evidence="2 14 15">Belongs to the TonB-dependent receptor family.</text>
</comment>
<evidence type="ECO:0000313" key="19">
    <source>
        <dbReference type="EMBL" id="MCQ0971127.1"/>
    </source>
</evidence>
<comment type="caution">
    <text evidence="19">The sequence shown here is derived from an EMBL/GenBank/DDBJ whole genome shotgun (WGS) entry which is preliminary data.</text>
</comment>
<keyword evidence="3 14" id="KW-0813">Transport</keyword>
<evidence type="ECO:0000256" key="11">
    <source>
        <dbReference type="ARBA" id="ARBA00023136"/>
    </source>
</evidence>
<dbReference type="InterPro" id="IPR000531">
    <property type="entry name" value="Beta-barrel_TonB"/>
</dbReference>
<comment type="subcellular location">
    <subcellularLocation>
        <location evidence="1 14">Cell outer membrane</location>
        <topology evidence="1 14">Multi-pass membrane protein</topology>
    </subcellularLocation>
</comment>
<keyword evidence="13 14" id="KW-0998">Cell outer membrane</keyword>
<evidence type="ECO:0000259" key="17">
    <source>
        <dbReference type="Pfam" id="PF00593"/>
    </source>
</evidence>
<feature type="domain" description="TonB-dependent receptor-like beta-barrel" evidence="17">
    <location>
        <begin position="238"/>
        <end position="664"/>
    </location>
</feature>
<evidence type="ECO:0000256" key="14">
    <source>
        <dbReference type="PROSITE-ProRule" id="PRU01360"/>
    </source>
</evidence>
<evidence type="ECO:0000256" key="2">
    <source>
        <dbReference type="ARBA" id="ARBA00009810"/>
    </source>
</evidence>
<keyword evidence="9" id="KW-0406">Ion transport</keyword>
<keyword evidence="11 14" id="KW-0472">Membrane</keyword>
<evidence type="ECO:0000256" key="16">
    <source>
        <dbReference type="SAM" id="SignalP"/>
    </source>
</evidence>
<keyword evidence="4 14" id="KW-1134">Transmembrane beta strand</keyword>
<dbReference type="Pfam" id="PF07715">
    <property type="entry name" value="Plug"/>
    <property type="match status" value="1"/>
</dbReference>
<evidence type="ECO:0000256" key="13">
    <source>
        <dbReference type="ARBA" id="ARBA00023237"/>
    </source>
</evidence>
<dbReference type="Pfam" id="PF00593">
    <property type="entry name" value="TonB_dep_Rec_b-barrel"/>
    <property type="match status" value="1"/>
</dbReference>
<dbReference type="Gene3D" id="2.40.170.20">
    <property type="entry name" value="TonB-dependent receptor, beta-barrel domain"/>
    <property type="match status" value="1"/>
</dbReference>
<keyword evidence="12 19" id="KW-0675">Receptor</keyword>
<dbReference type="PANTHER" id="PTHR32552">
    <property type="entry name" value="FERRICHROME IRON RECEPTOR-RELATED"/>
    <property type="match status" value="1"/>
</dbReference>
<proteinExistence type="inferred from homology"/>
<dbReference type="PANTHER" id="PTHR32552:SF68">
    <property type="entry name" value="FERRICHROME OUTER MEMBRANE TRANSPORTER_PHAGE RECEPTOR"/>
    <property type="match status" value="1"/>
</dbReference>
<evidence type="ECO:0000256" key="4">
    <source>
        <dbReference type="ARBA" id="ARBA00022452"/>
    </source>
</evidence>
<keyword evidence="5" id="KW-0410">Iron transport</keyword>
<feature type="chain" id="PRO_5045172548" evidence="16">
    <location>
        <begin position="25"/>
        <end position="694"/>
    </location>
</feature>
<feature type="domain" description="TonB-dependent receptor plug" evidence="18">
    <location>
        <begin position="67"/>
        <end position="167"/>
    </location>
</feature>
<dbReference type="InterPro" id="IPR012910">
    <property type="entry name" value="Plug_dom"/>
</dbReference>
<accession>A0ABT1MS52</accession>
<evidence type="ECO:0000256" key="1">
    <source>
        <dbReference type="ARBA" id="ARBA00004571"/>
    </source>
</evidence>
<keyword evidence="8" id="KW-0408">Iron</keyword>
<evidence type="ECO:0000256" key="12">
    <source>
        <dbReference type="ARBA" id="ARBA00023170"/>
    </source>
</evidence>
<evidence type="ECO:0000313" key="20">
    <source>
        <dbReference type="Proteomes" id="UP001203945"/>
    </source>
</evidence>
<evidence type="ECO:0000256" key="10">
    <source>
        <dbReference type="ARBA" id="ARBA00023077"/>
    </source>
</evidence>
<dbReference type="NCBIfam" id="TIGR01783">
    <property type="entry name" value="TonB-siderophor"/>
    <property type="match status" value="1"/>
</dbReference>
<dbReference type="RefSeq" id="WP_255330139.1">
    <property type="nucleotide sequence ID" value="NZ_JAKZEU010000004.1"/>
</dbReference>
<evidence type="ECO:0000259" key="18">
    <source>
        <dbReference type="Pfam" id="PF07715"/>
    </source>
</evidence>
<dbReference type="SUPFAM" id="SSF56935">
    <property type="entry name" value="Porins"/>
    <property type="match status" value="1"/>
</dbReference>
<dbReference type="InterPro" id="IPR039426">
    <property type="entry name" value="TonB-dep_rcpt-like"/>
</dbReference>
<protein>
    <submittedName>
        <fullName evidence="19">TonB-dependent siderophore receptor</fullName>
    </submittedName>
</protein>
<dbReference type="CDD" id="cd01347">
    <property type="entry name" value="ligand_gated_channel"/>
    <property type="match status" value="1"/>
</dbReference>
<dbReference type="InterPro" id="IPR010105">
    <property type="entry name" value="TonB_sidphr_rcpt"/>
</dbReference>